<dbReference type="AlphaFoldDB" id="A0ABC9Y0B2"/>
<keyword evidence="3" id="KW-1185">Reference proteome</keyword>
<dbReference type="EMBL" id="BAAFJT010000040">
    <property type="protein sequence ID" value="GAB0203455.1"/>
    <property type="molecule type" value="Genomic_DNA"/>
</dbReference>
<name>A0ABC9Y0B2_GRUJA</name>
<protein>
    <submittedName>
        <fullName evidence="2">Mitochondrial enolase superfamily member 1</fullName>
    </submittedName>
</protein>
<evidence type="ECO:0000313" key="3">
    <source>
        <dbReference type="Proteomes" id="UP001623348"/>
    </source>
</evidence>
<reference evidence="2 3" key="1">
    <citation type="submission" date="2024-06" db="EMBL/GenBank/DDBJ databases">
        <title>The draft genome of Grus japonensis, version 3.</title>
        <authorList>
            <person name="Nabeshima K."/>
            <person name="Suzuki S."/>
            <person name="Onuma M."/>
        </authorList>
    </citation>
    <scope>NUCLEOTIDE SEQUENCE [LARGE SCALE GENOMIC DNA]</scope>
    <source>
        <strain evidence="2 3">451A</strain>
    </source>
</reference>
<feature type="domain" description="Reverse transcriptase" evidence="1">
    <location>
        <begin position="1"/>
        <end position="274"/>
    </location>
</feature>
<evidence type="ECO:0000259" key="1">
    <source>
        <dbReference type="PROSITE" id="PS50878"/>
    </source>
</evidence>
<comment type="caution">
    <text evidence="2">The sequence shown here is derived from an EMBL/GenBank/DDBJ whole genome shotgun (WGS) entry which is preliminary data.</text>
</comment>
<proteinExistence type="predicted"/>
<dbReference type="Pfam" id="PF00078">
    <property type="entry name" value="RVT_1"/>
    <property type="match status" value="1"/>
</dbReference>
<dbReference type="PANTHER" id="PTHR33332">
    <property type="entry name" value="REVERSE TRANSCRIPTASE DOMAIN-CONTAINING PROTEIN"/>
    <property type="match status" value="1"/>
</dbReference>
<dbReference type="PROSITE" id="PS50878">
    <property type="entry name" value="RT_POL"/>
    <property type="match status" value="1"/>
</dbReference>
<evidence type="ECO:0000313" key="2">
    <source>
        <dbReference type="EMBL" id="GAB0203455.1"/>
    </source>
</evidence>
<gene>
    <name evidence="2" type="ORF">GRJ2_002811100</name>
</gene>
<dbReference type="InterPro" id="IPR000477">
    <property type="entry name" value="RT_dom"/>
</dbReference>
<sequence length="303" mass="33680">MMHRIMAFVKSPHLQNETQNIQTYTVVKEEKIPYSLNHISVAMEIVEILHLGILTSFLDHIGEGDGIGQVGLRGHVKDKEIISSSQHSFSKGKSCLTNLINFYNKVTGLVDKGRAVDSLKSSGCLDFSKAFDIVSHKILIDKLLMYGLIKQTVRYTENSLNVCAQRVMISGLKSSWRPVTSSVPQGSILGPVLFNIFVNDLEDGPKCIVSKFVDDTKLGGVAGIPEGCAAIQRDLDRLEKWAARGFMQFNNEKWKVLHLVKNNHRHQHMLGATQLESSLAEKESPGGHQVEHEPEMCPCCKEG</sequence>
<dbReference type="Proteomes" id="UP001623348">
    <property type="component" value="Unassembled WGS sequence"/>
</dbReference>
<organism evidence="2 3">
    <name type="scientific">Grus japonensis</name>
    <name type="common">Japanese crane</name>
    <name type="synonym">Red-crowned crane</name>
    <dbReference type="NCBI Taxonomy" id="30415"/>
    <lineage>
        <taxon>Eukaryota</taxon>
        <taxon>Metazoa</taxon>
        <taxon>Chordata</taxon>
        <taxon>Craniata</taxon>
        <taxon>Vertebrata</taxon>
        <taxon>Euteleostomi</taxon>
        <taxon>Archelosauria</taxon>
        <taxon>Archosauria</taxon>
        <taxon>Dinosauria</taxon>
        <taxon>Saurischia</taxon>
        <taxon>Theropoda</taxon>
        <taxon>Coelurosauria</taxon>
        <taxon>Aves</taxon>
        <taxon>Neognathae</taxon>
        <taxon>Neoaves</taxon>
        <taxon>Gruiformes</taxon>
        <taxon>Gruidae</taxon>
        <taxon>Grus</taxon>
    </lineage>
</organism>
<accession>A0ABC9Y0B2</accession>